<name>A0A7S3JW69_9STRA</name>
<reference evidence="1" key="1">
    <citation type="submission" date="2021-01" db="EMBL/GenBank/DDBJ databases">
        <authorList>
            <person name="Corre E."/>
            <person name="Pelletier E."/>
            <person name="Niang G."/>
            <person name="Scheremetjew M."/>
            <person name="Finn R."/>
            <person name="Kale V."/>
            <person name="Holt S."/>
            <person name="Cochrane G."/>
            <person name="Meng A."/>
            <person name="Brown T."/>
            <person name="Cohen L."/>
        </authorList>
    </citation>
    <scope>NUCLEOTIDE SEQUENCE</scope>
    <source>
        <strain evidence="1">CCMP1510</strain>
    </source>
</reference>
<evidence type="ECO:0008006" key="2">
    <source>
        <dbReference type="Google" id="ProtNLM"/>
    </source>
</evidence>
<organism evidence="1">
    <name type="scientific">Aureoumbra lagunensis</name>
    <dbReference type="NCBI Taxonomy" id="44058"/>
    <lineage>
        <taxon>Eukaryota</taxon>
        <taxon>Sar</taxon>
        <taxon>Stramenopiles</taxon>
        <taxon>Ochrophyta</taxon>
        <taxon>Pelagophyceae</taxon>
        <taxon>Pelagomonadales</taxon>
        <taxon>Aureoumbra</taxon>
    </lineage>
</organism>
<proteinExistence type="predicted"/>
<dbReference type="EMBL" id="HBIJ01008874">
    <property type="protein sequence ID" value="CAE0365506.1"/>
    <property type="molecule type" value="Transcribed_RNA"/>
</dbReference>
<evidence type="ECO:0000313" key="1">
    <source>
        <dbReference type="EMBL" id="CAE0365506.1"/>
    </source>
</evidence>
<dbReference type="AlphaFoldDB" id="A0A7S3JW69"/>
<accession>A0A7S3JW69</accession>
<protein>
    <recommendedName>
        <fullName evidence="2">DUF218 domain-containing protein</fullName>
    </recommendedName>
</protein>
<sequence length="176" mass="19391">MAKLKSADSSCAETIGIVILAHGYQIENEKLSRVSFDDVTDFKADTKNLGLEHIVQRAEIIIRSYLDQGQSIVVITSGAKRKWTDSLSLGDVLMREIVRTISLKAFLSPAKAFIQVEDSSIDLHQAAKHTTQLLLKHNIDRLCVITHSNIAQCQDAFQSLLPKCPVDVFLATASQG</sequence>
<gene>
    <name evidence="1" type="ORF">ALAG00032_LOCUS6249</name>
</gene>